<evidence type="ECO:0000256" key="1">
    <source>
        <dbReference type="ARBA" id="ARBA00009277"/>
    </source>
</evidence>
<feature type="domain" description="Integrase catalytic" evidence="4">
    <location>
        <begin position="132"/>
        <end position="326"/>
    </location>
</feature>
<dbReference type="GO" id="GO:0003676">
    <property type="term" value="F:nucleic acid binding"/>
    <property type="evidence" value="ECO:0007669"/>
    <property type="project" value="InterPro"/>
</dbReference>
<protein>
    <submittedName>
        <fullName evidence="5">Transposase</fullName>
    </submittedName>
</protein>
<evidence type="ECO:0000259" key="4">
    <source>
        <dbReference type="PROSITE" id="PS50994"/>
    </source>
</evidence>
<dbReference type="InterPro" id="IPR054353">
    <property type="entry name" value="IstA-like_C"/>
</dbReference>
<dbReference type="InterPro" id="IPR017895">
    <property type="entry name" value="HTH_IS408/IS1162_type"/>
</dbReference>
<organism evidence="5 6">
    <name type="scientific">Eoetvoesiella caeni</name>
    <dbReference type="NCBI Taxonomy" id="645616"/>
    <lineage>
        <taxon>Bacteria</taxon>
        <taxon>Pseudomonadati</taxon>
        <taxon>Pseudomonadota</taxon>
        <taxon>Betaproteobacteria</taxon>
        <taxon>Burkholderiales</taxon>
        <taxon>Alcaligenaceae</taxon>
        <taxon>Eoetvoesiella</taxon>
    </lineage>
</organism>
<reference evidence="5 6" key="1">
    <citation type="submission" date="2018-06" db="EMBL/GenBank/DDBJ databases">
        <title>Genomic Encyclopedia of Type Strains, Phase IV (KMG-IV): sequencing the most valuable type-strain genomes for metagenomic binning, comparative biology and taxonomic classification.</title>
        <authorList>
            <person name="Goeker M."/>
        </authorList>
    </citation>
    <scope>NUCLEOTIDE SEQUENCE [LARGE SCALE GENOMIC DNA]</scope>
    <source>
        <strain evidence="5 6">DSM 25520</strain>
    </source>
</reference>
<name>A0A366GZQ7_9BURK</name>
<proteinExistence type="inferred from homology"/>
<feature type="region of interest" description="Disordered" evidence="2">
    <location>
        <begin position="485"/>
        <end position="507"/>
    </location>
</feature>
<dbReference type="GO" id="GO:0015074">
    <property type="term" value="P:DNA integration"/>
    <property type="evidence" value="ECO:0007669"/>
    <property type="project" value="InterPro"/>
</dbReference>
<dbReference type="SUPFAM" id="SSF53098">
    <property type="entry name" value="Ribonuclease H-like"/>
    <property type="match status" value="1"/>
</dbReference>
<dbReference type="OrthoDB" id="2065409at2"/>
<feature type="domain" description="HTH IS408-type" evidence="3">
    <location>
        <begin position="11"/>
        <end position="90"/>
    </location>
</feature>
<dbReference type="InterPro" id="IPR001584">
    <property type="entry name" value="Integrase_cat-core"/>
</dbReference>
<gene>
    <name evidence="5" type="ORF">DFR37_1244</name>
</gene>
<keyword evidence="6" id="KW-1185">Reference proteome</keyword>
<dbReference type="PANTHER" id="PTHR35004">
    <property type="entry name" value="TRANSPOSASE RV3428C-RELATED"/>
    <property type="match status" value="1"/>
</dbReference>
<dbReference type="PROSITE" id="PS50532">
    <property type="entry name" value="HTH_IS408"/>
    <property type="match status" value="1"/>
</dbReference>
<dbReference type="Pfam" id="PF22483">
    <property type="entry name" value="Mu-transpos_C_2"/>
    <property type="match status" value="1"/>
</dbReference>
<dbReference type="PANTHER" id="PTHR35004:SF8">
    <property type="entry name" value="TRANSPOSASE RV3428C-RELATED"/>
    <property type="match status" value="1"/>
</dbReference>
<dbReference type="Gene3D" id="3.30.420.10">
    <property type="entry name" value="Ribonuclease H-like superfamily/Ribonuclease H"/>
    <property type="match status" value="1"/>
</dbReference>
<dbReference type="Proteomes" id="UP000253628">
    <property type="component" value="Unassembled WGS sequence"/>
</dbReference>
<evidence type="ECO:0000259" key="3">
    <source>
        <dbReference type="PROSITE" id="PS50532"/>
    </source>
</evidence>
<sequence>MPPPLLSMRMIKSILHHTLCLGHSQRHCAQSLGISKGVVAKYLAAAAGAGLNWAAIESLSEVALEQRLFPARTGAATAVIPDYAAIHRELSRKGVTLMLLWQEYQANHLGRRTLQYSQFCERYRQYAKTLKRSMRQVHRAGEKLFVDFAGPTLALADGTRAHLFVSAMGASHYTYAQALPGQKTADWIAGMTGALHFMGGVPELIVPDNPRAVIAQPDRYEPRVNDTVLDFAQHYGCSILPARPYTPQDKASVESAVQIVERWILARLRHTRLASLGAANQAIQPLLGQLNERAFQKLPGSRASVFASIDAPALRPLPASRYAYARFKHVRVHVDYHVEVDGHRYSVPHALVGSALDARLTAHMVELLHRGNRVALHVRSDRRGGFTTVESHMPAAHRAHRQWTPQRLIDWGLSIGMATGALIEQLLLRHKHPEHGYRSALGLLSLAKRYGKDRLEAACSIALTLHAYYYRAVRDILVNGRDRVEQPAGTDWHSPQHEHLRGARSYH</sequence>
<dbReference type="InterPro" id="IPR036397">
    <property type="entry name" value="RNaseH_sf"/>
</dbReference>
<dbReference type="EMBL" id="QNRQ01000024">
    <property type="protein sequence ID" value="RBP34101.1"/>
    <property type="molecule type" value="Genomic_DNA"/>
</dbReference>
<comment type="similarity">
    <text evidence="1">Belongs to the transposase IS21/IS408/IS1162 family.</text>
</comment>
<dbReference type="NCBIfam" id="NF033546">
    <property type="entry name" value="transpos_IS21"/>
    <property type="match status" value="1"/>
</dbReference>
<dbReference type="PROSITE" id="PS50994">
    <property type="entry name" value="INTEGRASE"/>
    <property type="match status" value="1"/>
</dbReference>
<dbReference type="RefSeq" id="WP_113935288.1">
    <property type="nucleotide sequence ID" value="NZ_JACCEU010000019.1"/>
</dbReference>
<evidence type="ECO:0000313" key="5">
    <source>
        <dbReference type="EMBL" id="RBP34101.1"/>
    </source>
</evidence>
<evidence type="ECO:0000256" key="2">
    <source>
        <dbReference type="SAM" id="MobiDB-lite"/>
    </source>
</evidence>
<dbReference type="AlphaFoldDB" id="A0A366GZQ7"/>
<evidence type="ECO:0000313" key="6">
    <source>
        <dbReference type="Proteomes" id="UP000253628"/>
    </source>
</evidence>
<accession>A0A366GZQ7</accession>
<dbReference type="InterPro" id="IPR012337">
    <property type="entry name" value="RNaseH-like_sf"/>
</dbReference>
<comment type="caution">
    <text evidence="5">The sequence shown here is derived from an EMBL/GenBank/DDBJ whole genome shotgun (WGS) entry which is preliminary data.</text>
</comment>